<proteinExistence type="predicted"/>
<feature type="transmembrane region" description="Helical" evidence="1">
    <location>
        <begin position="143"/>
        <end position="166"/>
    </location>
</feature>
<gene>
    <name evidence="3" type="ORF">IAB73_06550</name>
</gene>
<dbReference type="AlphaFoldDB" id="A0A9D0Z9S0"/>
<feature type="transmembrane region" description="Helical" evidence="1">
    <location>
        <begin position="204"/>
        <end position="234"/>
    </location>
</feature>
<feature type="transmembrane region" description="Helical" evidence="1">
    <location>
        <begin position="111"/>
        <end position="131"/>
    </location>
</feature>
<evidence type="ECO:0000256" key="2">
    <source>
        <dbReference type="SAM" id="SignalP"/>
    </source>
</evidence>
<evidence type="ECO:0000313" key="3">
    <source>
        <dbReference type="EMBL" id="HIQ71846.1"/>
    </source>
</evidence>
<protein>
    <submittedName>
        <fullName evidence="3">DUF1461 domain-containing protein</fullName>
    </submittedName>
</protein>
<feature type="chain" id="PRO_5039147067" evidence="2">
    <location>
        <begin position="22"/>
        <end position="251"/>
    </location>
</feature>
<name>A0A9D0Z9S0_9FIRM</name>
<keyword evidence="1" id="KW-0472">Membrane</keyword>
<dbReference type="Proteomes" id="UP000886887">
    <property type="component" value="Unassembled WGS sequence"/>
</dbReference>
<comment type="caution">
    <text evidence="3">The sequence shown here is derived from an EMBL/GenBank/DDBJ whole genome shotgun (WGS) entry which is preliminary data.</text>
</comment>
<evidence type="ECO:0000256" key="1">
    <source>
        <dbReference type="SAM" id="Phobius"/>
    </source>
</evidence>
<keyword evidence="1" id="KW-1133">Transmembrane helix</keyword>
<reference evidence="3" key="2">
    <citation type="journal article" date="2021" name="PeerJ">
        <title>Extensive microbial diversity within the chicken gut microbiome revealed by metagenomics and culture.</title>
        <authorList>
            <person name="Gilroy R."/>
            <person name="Ravi A."/>
            <person name="Getino M."/>
            <person name="Pursley I."/>
            <person name="Horton D.L."/>
            <person name="Alikhan N.F."/>
            <person name="Baker D."/>
            <person name="Gharbi K."/>
            <person name="Hall N."/>
            <person name="Watson M."/>
            <person name="Adriaenssens E.M."/>
            <person name="Foster-Nyarko E."/>
            <person name="Jarju S."/>
            <person name="Secka A."/>
            <person name="Antonio M."/>
            <person name="Oren A."/>
            <person name="Chaudhuri R.R."/>
            <person name="La Ragione R."/>
            <person name="Hildebrand F."/>
            <person name="Pallen M.J."/>
        </authorList>
    </citation>
    <scope>NUCLEOTIDE SEQUENCE</scope>
    <source>
        <strain evidence="3">ChiSxjej2B14-6234</strain>
    </source>
</reference>
<reference evidence="3" key="1">
    <citation type="submission" date="2020-10" db="EMBL/GenBank/DDBJ databases">
        <authorList>
            <person name="Gilroy R."/>
        </authorList>
    </citation>
    <scope>NUCLEOTIDE SEQUENCE</scope>
    <source>
        <strain evidence="3">ChiSxjej2B14-6234</strain>
    </source>
</reference>
<dbReference type="Pfam" id="PF07314">
    <property type="entry name" value="Lit"/>
    <property type="match status" value="1"/>
</dbReference>
<evidence type="ECO:0000313" key="4">
    <source>
        <dbReference type="Proteomes" id="UP000886887"/>
    </source>
</evidence>
<keyword evidence="1" id="KW-0812">Transmembrane</keyword>
<dbReference type="EMBL" id="DVFJ01000020">
    <property type="protein sequence ID" value="HIQ71846.1"/>
    <property type="molecule type" value="Genomic_DNA"/>
</dbReference>
<sequence>MQSRFRLVSLLAALATVLTFAGAVAGAAVLIAQDEGIYNRRDIVQDATGLQTEDALTDYIGMNAQEQEAFAREIASRMGDERMDFDGIGLNEREQQHMLDVRALILRMQSAAQLCLSAAAVLAVAAAWAAGQGRIGRAALRGACWGVAALAVIVAALAAAVGVAGFERSFFFMHELLFENDLWLLNPQTDVLIRIMPQQLFEQAAIRLLGTAAALFALVLALLAATASVLGGVIRRMSGADRGNEAEGEDR</sequence>
<keyword evidence="2" id="KW-0732">Signal</keyword>
<feature type="signal peptide" evidence="2">
    <location>
        <begin position="1"/>
        <end position="21"/>
    </location>
</feature>
<organism evidence="3 4">
    <name type="scientific">Candidatus Onthenecus intestinigallinarum</name>
    <dbReference type="NCBI Taxonomy" id="2840875"/>
    <lineage>
        <taxon>Bacteria</taxon>
        <taxon>Bacillati</taxon>
        <taxon>Bacillota</taxon>
        <taxon>Clostridia</taxon>
        <taxon>Eubacteriales</taxon>
        <taxon>Candidatus Onthenecus</taxon>
    </lineage>
</organism>
<accession>A0A9D0Z9S0</accession>
<dbReference type="InterPro" id="IPR010178">
    <property type="entry name" value="Lit"/>
</dbReference>